<dbReference type="InterPro" id="IPR036388">
    <property type="entry name" value="WH-like_DNA-bd_sf"/>
</dbReference>
<dbReference type="AlphaFoldDB" id="A0AAW7YSH8"/>
<dbReference type="Proteomes" id="UP001170310">
    <property type="component" value="Unassembled WGS sequence"/>
</dbReference>
<dbReference type="PANTHER" id="PTHR43537:SF5">
    <property type="entry name" value="UXU OPERON TRANSCRIPTIONAL REGULATOR"/>
    <property type="match status" value="1"/>
</dbReference>
<dbReference type="GO" id="GO:0003700">
    <property type="term" value="F:DNA-binding transcription factor activity"/>
    <property type="evidence" value="ECO:0007669"/>
    <property type="project" value="InterPro"/>
</dbReference>
<dbReference type="InterPro" id="IPR008920">
    <property type="entry name" value="TF_FadR/GntR_C"/>
</dbReference>
<feature type="non-terminal residue" evidence="6">
    <location>
        <position position="92"/>
    </location>
</feature>
<dbReference type="SUPFAM" id="SSF46785">
    <property type="entry name" value="Winged helix' DNA-binding domain"/>
    <property type="match status" value="1"/>
</dbReference>
<dbReference type="PANTHER" id="PTHR43537">
    <property type="entry name" value="TRANSCRIPTIONAL REGULATOR, GNTR FAMILY"/>
    <property type="match status" value="1"/>
</dbReference>
<evidence type="ECO:0000313" key="6">
    <source>
        <dbReference type="EMBL" id="MDO6575166.1"/>
    </source>
</evidence>
<dbReference type="GO" id="GO:0003677">
    <property type="term" value="F:DNA binding"/>
    <property type="evidence" value="ECO:0007669"/>
    <property type="project" value="UniProtKB-KW"/>
</dbReference>
<gene>
    <name evidence="6" type="ORF">Q4528_13705</name>
</gene>
<evidence type="ECO:0000256" key="3">
    <source>
        <dbReference type="ARBA" id="ARBA00023163"/>
    </source>
</evidence>
<reference evidence="6" key="1">
    <citation type="submission" date="2023-07" db="EMBL/GenBank/DDBJ databases">
        <title>Genome content predicts the carbon catabolic preferences of heterotrophic bacteria.</title>
        <authorList>
            <person name="Gralka M."/>
        </authorList>
    </citation>
    <scope>NUCLEOTIDE SEQUENCE</scope>
    <source>
        <strain evidence="6">E2R20</strain>
    </source>
</reference>
<keyword evidence="1" id="KW-0805">Transcription regulation</keyword>
<evidence type="ECO:0000259" key="5">
    <source>
        <dbReference type="Pfam" id="PF07729"/>
    </source>
</evidence>
<evidence type="ECO:0000256" key="2">
    <source>
        <dbReference type="ARBA" id="ARBA00023125"/>
    </source>
</evidence>
<feature type="domain" description="GntR C-terminal" evidence="5">
    <location>
        <begin position="41"/>
        <end position="86"/>
    </location>
</feature>
<evidence type="ECO:0000313" key="7">
    <source>
        <dbReference type="Proteomes" id="UP001170310"/>
    </source>
</evidence>
<organism evidence="6 7">
    <name type="scientific">Staphylococcus pasteuri_A</name>
    <dbReference type="NCBI Taxonomy" id="3062664"/>
    <lineage>
        <taxon>Bacteria</taxon>
        <taxon>Bacillati</taxon>
        <taxon>Bacillota</taxon>
        <taxon>Bacilli</taxon>
        <taxon>Bacillales</taxon>
        <taxon>Staphylococcaceae</taxon>
        <taxon>Staphylococcus</taxon>
    </lineage>
</organism>
<protein>
    <submittedName>
        <fullName evidence="6">GntR family transcriptional regulator</fullName>
    </submittedName>
</protein>
<feature type="non-terminal residue" evidence="6">
    <location>
        <position position="1"/>
    </location>
</feature>
<keyword evidence="7" id="KW-1185">Reference proteome</keyword>
<dbReference type="InterPro" id="IPR036390">
    <property type="entry name" value="WH_DNA-bd_sf"/>
</dbReference>
<name>A0AAW7YSH8_9STAP</name>
<dbReference type="Pfam" id="PF07729">
    <property type="entry name" value="FCD"/>
    <property type="match status" value="1"/>
</dbReference>
<proteinExistence type="predicted"/>
<sequence>VEVSQGTVREALLLLQEEGLVHRQPHRGTTVSDCRAEDAEELIRLRHDIECRGVKRAIAREGGALVDRMAAHLKEMQAAADAGDEYLLSVHD</sequence>
<dbReference type="EMBL" id="JAUOQO010000296">
    <property type="protein sequence ID" value="MDO6575166.1"/>
    <property type="molecule type" value="Genomic_DNA"/>
</dbReference>
<evidence type="ECO:0000256" key="1">
    <source>
        <dbReference type="ARBA" id="ARBA00023015"/>
    </source>
</evidence>
<dbReference type="RefSeq" id="WP_303522118.1">
    <property type="nucleotide sequence ID" value="NZ_JAUOQO010000296.1"/>
</dbReference>
<dbReference type="InterPro" id="IPR000524">
    <property type="entry name" value="Tscrpt_reg_HTH_GntR"/>
</dbReference>
<comment type="caution">
    <text evidence="6">The sequence shown here is derived from an EMBL/GenBank/DDBJ whole genome shotgun (WGS) entry which is preliminary data.</text>
</comment>
<keyword evidence="2" id="KW-0238">DNA-binding</keyword>
<keyword evidence="3" id="KW-0804">Transcription</keyword>
<evidence type="ECO:0000259" key="4">
    <source>
        <dbReference type="Pfam" id="PF00392"/>
    </source>
</evidence>
<dbReference type="SUPFAM" id="SSF48008">
    <property type="entry name" value="GntR ligand-binding domain-like"/>
    <property type="match status" value="1"/>
</dbReference>
<dbReference type="InterPro" id="IPR011711">
    <property type="entry name" value="GntR_C"/>
</dbReference>
<feature type="domain" description="HTH gntR-type" evidence="4">
    <location>
        <begin position="2"/>
        <end position="31"/>
    </location>
</feature>
<accession>A0AAW7YSH8</accession>
<dbReference type="Gene3D" id="1.10.10.10">
    <property type="entry name" value="Winged helix-like DNA-binding domain superfamily/Winged helix DNA-binding domain"/>
    <property type="match status" value="1"/>
</dbReference>
<dbReference type="Pfam" id="PF00392">
    <property type="entry name" value="GntR"/>
    <property type="match status" value="1"/>
</dbReference>